<evidence type="ECO:0008006" key="8">
    <source>
        <dbReference type="Google" id="ProtNLM"/>
    </source>
</evidence>
<evidence type="ECO:0000313" key="7">
    <source>
        <dbReference type="Proteomes" id="UP000005627"/>
    </source>
</evidence>
<evidence type="ECO:0000259" key="5">
    <source>
        <dbReference type="SMART" id="SM01216"/>
    </source>
</evidence>
<name>G8ZZ67_TORDE</name>
<feature type="domain" description="FMP27 WPPW motif-containing RBG unit" evidence="5">
    <location>
        <begin position="1665"/>
        <end position="2122"/>
    </location>
</feature>
<dbReference type="STRING" id="1076872.G8ZZ67"/>
<dbReference type="KEGG" id="tdl:TDEL_0H00520"/>
<dbReference type="InterPro" id="IPR019415">
    <property type="entry name" value="FMP27_SW_RBG"/>
</dbReference>
<dbReference type="Proteomes" id="UP000005627">
    <property type="component" value="Chromosome 8"/>
</dbReference>
<dbReference type="SMART" id="SM01216">
    <property type="entry name" value="Fmp27_WPPW"/>
    <property type="match status" value="1"/>
</dbReference>
<dbReference type="PANTHER" id="PTHR15678">
    <property type="entry name" value="ANTIGEN MLAA-22-RELATED"/>
    <property type="match status" value="1"/>
</dbReference>
<dbReference type="SMART" id="SM01214">
    <property type="entry name" value="Fmp27_GFWDK"/>
    <property type="match status" value="1"/>
</dbReference>
<evidence type="ECO:0000256" key="1">
    <source>
        <dbReference type="SAM" id="MobiDB-lite"/>
    </source>
</evidence>
<dbReference type="PANTHER" id="PTHR15678:SF15">
    <property type="entry name" value="PROTEIN FMP27, MITOCHONDRIAL"/>
    <property type="match status" value="1"/>
</dbReference>
<dbReference type="OrthoDB" id="1562405at2759"/>
<dbReference type="GeneID" id="11500917"/>
<feature type="transmembrane region" description="Helical" evidence="2">
    <location>
        <begin position="13"/>
        <end position="32"/>
    </location>
</feature>
<dbReference type="GO" id="GO:0044233">
    <property type="term" value="C:mitochondria-associated endoplasmic reticulum membrane contact site"/>
    <property type="evidence" value="ECO:0007669"/>
    <property type="project" value="EnsemblFungi"/>
</dbReference>
<reference evidence="6 7" key="1">
    <citation type="journal article" date="2011" name="Proc. Natl. Acad. Sci. U.S.A.">
        <title>Evolutionary erosion of yeast sex chromosomes by mating-type switching accidents.</title>
        <authorList>
            <person name="Gordon J.L."/>
            <person name="Armisen D."/>
            <person name="Proux-Wera E."/>
            <person name="Oheigeartaigh S.S."/>
            <person name="Byrne K.P."/>
            <person name="Wolfe K.H."/>
        </authorList>
    </citation>
    <scope>NUCLEOTIDE SEQUENCE [LARGE SCALE GENOMIC DNA]</scope>
    <source>
        <strain evidence="7">ATCC 10662 / CBS 1146 / NBRC 0425 / NCYC 2629 / NRRL Y-866</strain>
    </source>
</reference>
<dbReference type="EMBL" id="HE616749">
    <property type="protein sequence ID" value="CCE93911.1"/>
    <property type="molecule type" value="Genomic_DNA"/>
</dbReference>
<keyword evidence="7" id="KW-1185">Reference proteome</keyword>
<accession>G8ZZ67</accession>
<evidence type="ECO:0000313" key="6">
    <source>
        <dbReference type="EMBL" id="CCE93911.1"/>
    </source>
</evidence>
<dbReference type="GO" id="GO:0140268">
    <property type="term" value="C:endoplasmic reticulum-plasma membrane contact site"/>
    <property type="evidence" value="ECO:0007669"/>
    <property type="project" value="EnsemblFungi"/>
</dbReference>
<evidence type="ECO:0000259" key="4">
    <source>
        <dbReference type="SMART" id="SM01215"/>
    </source>
</evidence>
<dbReference type="eggNOG" id="KOG1910">
    <property type="taxonomic scope" value="Eukaryota"/>
</dbReference>
<feature type="region of interest" description="Disordered" evidence="1">
    <location>
        <begin position="1963"/>
        <end position="1982"/>
    </location>
</feature>
<feature type="domain" description="FMP27/BLTP2/Hobbit GFWDK motif-containing RBG unit" evidence="3">
    <location>
        <begin position="1247"/>
        <end position="1404"/>
    </location>
</feature>
<dbReference type="SMART" id="SM01215">
    <property type="entry name" value="Fmp27_SW"/>
    <property type="match status" value="1"/>
</dbReference>
<keyword evidence="2" id="KW-0472">Membrane</keyword>
<dbReference type="InterPro" id="IPR019441">
    <property type="entry name" value="FMP27/BLTP2/Hobbit_GFWDK_RBG"/>
</dbReference>
<evidence type="ECO:0000259" key="3">
    <source>
        <dbReference type="SMART" id="SM01214"/>
    </source>
</evidence>
<sequence length="2588" mass="297208">MESQQTMFYDGSLAVRVIAVVLVGGVLINLLLKAFFGLSVAYINPFTLKIHGIGYRDALKIDSIRFLPLDKRVVVRGLTIRAVPASQKSSQPKSPWLKRYYSFMMRVVDGLKVSFFDVNVEPANITFATLEVTFKAPKVQNLFIANLIMVQFGWKGQILCEDASFTSKCEVISQDIGHKFPLRDLSLDLKVGDLTVPMDVLSRLQVEKGKKNMVQDALNLEDQIKIATDNLLSIIGQVRHSLHPVARLTASVDKITVDHVPMTTHPDLMELNQFLSLNLFAENLSFNAVRFEKHMPGFKLLFQDEDTPFKFNITMTGFCISMNMRGKCAKGGQQTLKMCEIPNVSIFGSTNLISQKFDYERISELQNAICTIKGHISSPTVDIDVDHLSLFKCFKKNIKVFSSTLVAPECSHESKSYSALVVRKKVLLNYFKSLLPLISVKLTLEDPRVIISDQGDFMMHKLSALMLDYNTERFMKEGAEKGSEAHYGVNCNIEMLAFKSQHVMRKKDYKGPILAIDNIGIKNQVDLVPEPVIAVKVNVDTFKVDLSELPTMIMMNNIIKKLDSRVLDVEENYFMSYYEKFAERLKNTEAECSKIGESLKCQQMLPSELMFRRLPDFLDYVKIDLRNVSFMLGARSVFMPPCVFSNIDSQSPEDLVDNKLRKYFHETDKIQIALFGNKTQWHSKIETGRTTMVQSGQSSDYDRLHDQALDDISTSDETEIEHQWNFNILINEMSSTIVCETPNAPNTLSTKAISKVSVMSIKVFPDVSSFEPQEERRIIVQIDNKRAKSVISIMNIFLVISGIHTLKLIFGRDVCSHNRESLAKKHFMAVSLTRRKRFYHYISWKELKSIVQFNFSSEVMSQIFVLPNGLTARVQTSSIFMTIKNFSDIAMNGSNFRLCVESPLFPNYWVRLITVLRFRILADIHQTIDQMKSDSDKFDSLPPAIVLENETWHFSIPHKFELYTLVDNIPTFYKSMKQIIHSFKTSKDDCVIYPHPVKTPSLPKINLKSKRVLFSIDDDPFEAEISMICQIGLEEQKSRLAKLEEFEKRTAADLLKRNKSRLSKTQTMAPYKACELMQAVHAIKRKFRLKRSASVTNLGDKRVNSEDAKPDDLNEDENLIPPEIEEAYHRLLENASTSWIRRIKEYKQKEKQTFENNFAFLWGDVNYSALPEVFNHKVLPFDTHPFLTNLIIEGVDIDVFRPSFGTEGVPNFIHDVGKGVPKSSQYSIMIPMYLDAKFKEIRWHLKDYPLPMVYIPRLGKSQTDNGKNIQIHGNLILAEDMIQSKKEIRRIFVPLVPSLTKEGDEYYSLMVPRTLTTPKIFTDLRFDINSNGTTQVTWGGGYQPAIQQTMQCLDNFSKPPIDPSPKIGFWDKMRYIFHARVKVSWKEKGKFEVCLKGGRSPHKIGQDAAGFIIGFSDDVVLNCNESDDPLNFLSCTAEKVHFSIPNHFAKPLLVWCQPSDQTVFIPSHSNTNLQQYASFYYMLDLEKSRRHASEAAAMRSHYIEKTGISLAGGIALNVGIVLERLKLGTKDRTISSRPHYDTRLCNPKAVEDKGSHDSYAGFRSDFIHMSFLLLSNGVNAYNKMQLSPAGLHTFMTWWRSFAGGLPVRRGPLFGLQSISPKFGEHLYTISYHADVAPLYITHIAHSIHSSHELKKNNGEAVEFAGLKAKTEHFVMDLHQRKEVMLKYQEGLDKTKKIMNLKFLEGDVSTAAIDIRAVEATFKSAKFVEEKEDSNIQIPDNDLAWYDPTDFEDTDFIDIDSYVPNLRMLRLLYSCQFKYRRRASYGDKFQVDPNTHKRIVPFKNNISHKCVFGEPLKLPFKALRERKERLIEYKDKLEQKLSGNDDESDVTFIKRHIKKTNTAIEKVELLLKDFETLKRKQDCENFEPSFNYPMINMVQNSVIAANEYENRYHVCEMLLKWNEGTRNAVFKYLHYLSLSRQLSSLSEQQCSKLIDEIIRRKNAPGDTDRNSIDSQNRDGSQFEAELNRSNEENFNEVLEKIFKEGISELGVDIDYEVHHNHIVHFISPQIQLITEQEPDSCVVVAAPSIMMKVMSFGNKEAQYSDEAFLKRYAVHFIKGNVFHFRKDEYHVDREGFHEVFFSLSGYGQEDETQWPPWLSLDLCYDPEPLASNAVVKELSAVSLYDNVSQRPTLYNMNQGKVRDTLSAYVPLIVVESNSERYITLYRLVTNLIMYMEPESAELRKQIEKLTIGLDTEDGAQLNQMLSKIQTNLKVLSAVEQEFLYRRHILDSADTQEFAAIRNEKADHWLRLYIMMRVFGSNQGWAANPDHCLLWNFHAKEIILHMLESDSTSFLDVAIAKLHFQREETSSGFNRNRATVDMAQTFDLQKGATYKSIFGPYLSTSLKRSQHRSQDQPLIDINWAMNSPVGGIKVIQYIETNLADLSMALEEETLKKIITWLFPTEFNANISGKDGGKETDEPDDTYDPELTEDYVNLAGEKSPDLHEMVQRSVDFFIMENLTINSFQLCISFRGKGAMRIANVTNFIFHFPQLTFENQTMRMIDLLMELKKVVFKDVLKHTAKFLETKVRNRPEEAREREVAPLRQLSHYNSYTKIEDMQDESSNMRRLS</sequence>
<dbReference type="Pfam" id="PF10344">
    <property type="entry name" value="Hobbit"/>
    <property type="match status" value="2"/>
</dbReference>
<protein>
    <recommendedName>
        <fullName evidence="8">FMP27 GFWDK domain-containing protein</fullName>
    </recommendedName>
</protein>
<gene>
    <name evidence="6" type="primary">TDEL0H00520</name>
    <name evidence="6" type="ORF">TDEL_0H00520</name>
</gene>
<dbReference type="RefSeq" id="XP_003683122.1">
    <property type="nucleotide sequence ID" value="XM_003683074.1"/>
</dbReference>
<feature type="domain" description="FMP27 SW motif-containing RBG unit" evidence="4">
    <location>
        <begin position="1126"/>
        <end position="1229"/>
    </location>
</feature>
<organism evidence="6 7">
    <name type="scientific">Torulaspora delbrueckii</name>
    <name type="common">Yeast</name>
    <name type="synonym">Candida colliculosa</name>
    <dbReference type="NCBI Taxonomy" id="4950"/>
    <lineage>
        <taxon>Eukaryota</taxon>
        <taxon>Fungi</taxon>
        <taxon>Dikarya</taxon>
        <taxon>Ascomycota</taxon>
        <taxon>Saccharomycotina</taxon>
        <taxon>Saccharomycetes</taxon>
        <taxon>Saccharomycetales</taxon>
        <taxon>Saccharomycetaceae</taxon>
        <taxon>Torulaspora</taxon>
    </lineage>
</organism>
<dbReference type="FunCoup" id="G8ZZ67">
    <property type="interactions" value="519"/>
</dbReference>
<dbReference type="InterPro" id="IPR019449">
    <property type="entry name" value="FMP27_WPPW_RBG"/>
</dbReference>
<keyword evidence="2" id="KW-1133">Transmembrane helix</keyword>
<dbReference type="InParanoid" id="G8ZZ67"/>
<dbReference type="HOGENOM" id="CLU_000740_0_0_1"/>
<dbReference type="InterPro" id="IPR045167">
    <property type="entry name" value="Hobbit"/>
</dbReference>
<evidence type="ECO:0000256" key="2">
    <source>
        <dbReference type="SAM" id="Phobius"/>
    </source>
</evidence>
<proteinExistence type="predicted"/>
<keyword evidence="2" id="KW-0812">Transmembrane</keyword>